<dbReference type="AlphaFoldDB" id="A0A918RIM0"/>
<protein>
    <recommendedName>
        <fullName evidence="4">YncE family protein</fullName>
    </recommendedName>
</protein>
<dbReference type="SUPFAM" id="SSF50969">
    <property type="entry name" value="YVTN repeat-like/Quinoprotein amine dehydrogenase"/>
    <property type="match status" value="1"/>
</dbReference>
<dbReference type="InterPro" id="IPR011044">
    <property type="entry name" value="Quino_amine_DH_bsu"/>
</dbReference>
<reference evidence="2" key="2">
    <citation type="submission" date="2020-09" db="EMBL/GenBank/DDBJ databases">
        <authorList>
            <person name="Sun Q."/>
            <person name="Ohkuma M."/>
        </authorList>
    </citation>
    <scope>NUCLEOTIDE SEQUENCE</scope>
    <source>
        <strain evidence="2">JCM 4834</strain>
    </source>
</reference>
<evidence type="ECO:0008006" key="4">
    <source>
        <dbReference type="Google" id="ProtNLM"/>
    </source>
</evidence>
<evidence type="ECO:0000256" key="1">
    <source>
        <dbReference type="SAM" id="MobiDB-lite"/>
    </source>
</evidence>
<gene>
    <name evidence="2" type="ORF">GCM10010371_68660</name>
</gene>
<reference evidence="2" key="1">
    <citation type="journal article" date="2014" name="Int. J. Syst. Evol. Microbiol.">
        <title>Complete genome sequence of Corynebacterium casei LMG S-19264T (=DSM 44701T), isolated from a smear-ripened cheese.</title>
        <authorList>
            <consortium name="US DOE Joint Genome Institute (JGI-PGF)"/>
            <person name="Walter F."/>
            <person name="Albersmeier A."/>
            <person name="Kalinowski J."/>
            <person name="Ruckert C."/>
        </authorList>
    </citation>
    <scope>NUCLEOTIDE SEQUENCE</scope>
    <source>
        <strain evidence="2">JCM 4834</strain>
    </source>
</reference>
<organism evidence="2 3">
    <name type="scientific">Streptomyces subrutilus</name>
    <dbReference type="NCBI Taxonomy" id="36818"/>
    <lineage>
        <taxon>Bacteria</taxon>
        <taxon>Bacillati</taxon>
        <taxon>Actinomycetota</taxon>
        <taxon>Actinomycetes</taxon>
        <taxon>Kitasatosporales</taxon>
        <taxon>Streptomycetaceae</taxon>
        <taxon>Streptomyces</taxon>
    </lineage>
</organism>
<dbReference type="Gene3D" id="2.130.10.10">
    <property type="entry name" value="YVTN repeat-like/Quinoprotein amine dehydrogenase"/>
    <property type="match status" value="1"/>
</dbReference>
<dbReference type="InterPro" id="IPR051200">
    <property type="entry name" value="Host-pathogen_enzymatic-act"/>
</dbReference>
<feature type="region of interest" description="Disordered" evidence="1">
    <location>
        <begin position="1"/>
        <end position="26"/>
    </location>
</feature>
<dbReference type="EMBL" id="BMVX01000053">
    <property type="protein sequence ID" value="GGZ99488.1"/>
    <property type="molecule type" value="Genomic_DNA"/>
</dbReference>
<evidence type="ECO:0000313" key="2">
    <source>
        <dbReference type="EMBL" id="GGZ99488.1"/>
    </source>
</evidence>
<evidence type="ECO:0000313" key="3">
    <source>
        <dbReference type="Proteomes" id="UP000634660"/>
    </source>
</evidence>
<dbReference type="Proteomes" id="UP000634660">
    <property type="component" value="Unassembled WGS sequence"/>
</dbReference>
<accession>A0A918RIM0</accession>
<name>A0A918RIM0_9ACTN</name>
<dbReference type="PANTHER" id="PTHR47197">
    <property type="entry name" value="PROTEIN NIRF"/>
    <property type="match status" value="1"/>
</dbReference>
<dbReference type="InterPro" id="IPR015943">
    <property type="entry name" value="WD40/YVTN_repeat-like_dom_sf"/>
</dbReference>
<dbReference type="PANTHER" id="PTHR47197:SF3">
    <property type="entry name" value="DIHYDRO-HEME D1 DEHYDROGENASE"/>
    <property type="match status" value="1"/>
</dbReference>
<comment type="caution">
    <text evidence="2">The sequence shown here is derived from an EMBL/GenBank/DDBJ whole genome shotgun (WGS) entry which is preliminary data.</text>
</comment>
<proteinExistence type="predicted"/>
<sequence>MAGADQETHLCLGGGGPPSQGGSRLWEPYGPGHGVCPAPVAAYGAESFPMVSRAYAALSDYTLWSVEVASGDTARVPLPEDDEMFPVAEAVATQPRLSRLFRTSGEHVSVMDVSGAEPVQLGKGMTGTTENSSLARRVFALAAAETSLVVLTRELDVPEHDVSGRPGALHQFRLPDVEYTRHQAVDGDGAHLAIAPGGHVACVTLMNSTQARILQLESGAPVATIELGAQAGRAALSLTGETAYITVPGGIAVVDTATAKVTDTWNRPAVDVAATPDGLWLYALTATPSLTRVFTMDGPDSAESIALPLPEDGSAFPGARVFVSPDNDYIAVLTTPTTVIMLDIQTFEPRSTATLPHPVTDLAFA</sequence>